<dbReference type="InterPro" id="IPR058744">
    <property type="entry name" value="BstA-like_C"/>
</dbReference>
<protein>
    <recommendedName>
        <fullName evidence="1">BstA-like C-terminal domain-containing protein</fullName>
    </recommendedName>
</protein>
<reference evidence="2 3" key="1">
    <citation type="submission" date="2017-05" db="EMBL/GenBank/DDBJ databases">
        <title>Complete and WGS of Bordetella genogroups.</title>
        <authorList>
            <person name="Spilker T."/>
            <person name="LiPuma J."/>
        </authorList>
    </citation>
    <scope>NUCLEOTIDE SEQUENCE [LARGE SCALE GENOMIC DNA]</scope>
    <source>
        <strain evidence="2 3">AU17164</strain>
    </source>
</reference>
<keyword evidence="3" id="KW-1185">Reference proteome</keyword>
<evidence type="ECO:0000313" key="2">
    <source>
        <dbReference type="EMBL" id="ARP86651.1"/>
    </source>
</evidence>
<dbReference type="Proteomes" id="UP000194139">
    <property type="component" value="Chromosome"/>
</dbReference>
<dbReference type="EMBL" id="CP021109">
    <property type="protein sequence ID" value="ARP86651.1"/>
    <property type="molecule type" value="Genomic_DNA"/>
</dbReference>
<feature type="domain" description="BstA-like C-terminal" evidence="1">
    <location>
        <begin position="164"/>
        <end position="287"/>
    </location>
</feature>
<dbReference type="AlphaFoldDB" id="A0A1W6Z081"/>
<accession>A0A1W6Z081</accession>
<name>A0A1W6Z081_9BORD</name>
<evidence type="ECO:0000313" key="3">
    <source>
        <dbReference type="Proteomes" id="UP000194139"/>
    </source>
</evidence>
<proteinExistence type="predicted"/>
<dbReference type="Pfam" id="PF26567">
    <property type="entry name" value="BstA_C"/>
    <property type="match status" value="1"/>
</dbReference>
<gene>
    <name evidence="2" type="ORF">CAL13_10855</name>
</gene>
<sequence>MPAKPATLAAAKAGVQQQVFDFAVEREAEIDGIGMGVLTDGTPFLTGRGLAQLCGVTHGVIQDISTEWSLEVAPPRVTKLREILASHDLYLERPYLPIRKAGHGEFHAYPDALCVAVLEYYAFDAGARVKEVAQRNFRRLAGQALRDYIYKSVGYTPVPLDQRWKEYHDRVSRLTDVVPKGYFSVFHAIADIMVTLGQSGIYTGAKFVPDISVGRFWSDHWVAMGGDLRFGPRLSYRHDYPDYFPQAASNPQQPWAYPNEAYAEFKRWIEAKYIGEGAFTRYLARSARAAQLPNAVVQSALKAIGAPSPTQRRQIDS</sequence>
<evidence type="ECO:0000259" key="1">
    <source>
        <dbReference type="Pfam" id="PF26567"/>
    </source>
</evidence>
<organism evidence="2 3">
    <name type="scientific">Bordetella genomosp. 9</name>
    <dbReference type="NCBI Taxonomy" id="1416803"/>
    <lineage>
        <taxon>Bacteria</taxon>
        <taxon>Pseudomonadati</taxon>
        <taxon>Pseudomonadota</taxon>
        <taxon>Betaproteobacteria</taxon>
        <taxon>Burkholderiales</taxon>
        <taxon>Alcaligenaceae</taxon>
        <taxon>Bordetella</taxon>
    </lineage>
</organism>